<name>A0ABS9K0R2_9RHOO</name>
<proteinExistence type="predicted"/>
<comment type="caution">
    <text evidence="1">The sequence shown here is derived from an EMBL/GenBank/DDBJ whole genome shotgun (WGS) entry which is preliminary data.</text>
</comment>
<evidence type="ECO:0000313" key="1">
    <source>
        <dbReference type="EMBL" id="MCG2576762.1"/>
    </source>
</evidence>
<dbReference type="EMBL" id="JAKLTN010000001">
    <property type="protein sequence ID" value="MCG2576762.1"/>
    <property type="molecule type" value="Genomic_DNA"/>
</dbReference>
<dbReference type="InterPro" id="IPR045584">
    <property type="entry name" value="Pilin-like"/>
</dbReference>
<keyword evidence="2" id="KW-1185">Reference proteome</keyword>
<accession>A0ABS9K0R2</accession>
<reference evidence="1" key="1">
    <citation type="submission" date="2022-01" db="EMBL/GenBank/DDBJ databases">
        <authorList>
            <person name="Jo J.-H."/>
            <person name="Im W.-T."/>
        </authorList>
    </citation>
    <scope>NUCLEOTIDE SEQUENCE</scope>
    <source>
        <strain evidence="1">XY25</strain>
    </source>
</reference>
<gene>
    <name evidence="1" type="ORF">LZ012_07125</name>
</gene>
<organism evidence="1 2">
    <name type="scientific">Dechloromonas hankyongensis</name>
    <dbReference type="NCBI Taxonomy" id="2908002"/>
    <lineage>
        <taxon>Bacteria</taxon>
        <taxon>Pseudomonadati</taxon>
        <taxon>Pseudomonadota</taxon>
        <taxon>Betaproteobacteria</taxon>
        <taxon>Rhodocyclales</taxon>
        <taxon>Azonexaceae</taxon>
        <taxon>Dechloromonas</taxon>
    </lineage>
</organism>
<dbReference type="SUPFAM" id="SSF54523">
    <property type="entry name" value="Pili subunits"/>
    <property type="match status" value="1"/>
</dbReference>
<dbReference type="Gene3D" id="3.30.700.10">
    <property type="entry name" value="Glycoprotein, Type 4 Pilin"/>
    <property type="match status" value="1"/>
</dbReference>
<sequence>MVVIVMVGIVAAIALPRLSRSGFEERGLRDQIVAALRYAQKSAIAARQMVCVTFSPGRIDFNISTAAYPAANCSAGTALVGPDGTVLSVVPTGSTSFSAAQPMLIFDAAGRPGAGTSVVVNGLPARLAITVESETGYVH</sequence>
<dbReference type="Proteomes" id="UP001165384">
    <property type="component" value="Unassembled WGS sequence"/>
</dbReference>
<protein>
    <submittedName>
        <fullName evidence="1">Uncharacterized protein</fullName>
    </submittedName>
</protein>
<evidence type="ECO:0000313" key="2">
    <source>
        <dbReference type="Proteomes" id="UP001165384"/>
    </source>
</evidence>